<name>A0A2S6H0V8_9PSEU</name>
<evidence type="ECO:0000313" key="2">
    <source>
        <dbReference type="Proteomes" id="UP000239203"/>
    </source>
</evidence>
<organism evidence="1 2">
    <name type="scientific">Actinokineospora auranticolor</name>
    <dbReference type="NCBI Taxonomy" id="155976"/>
    <lineage>
        <taxon>Bacteria</taxon>
        <taxon>Bacillati</taxon>
        <taxon>Actinomycetota</taxon>
        <taxon>Actinomycetes</taxon>
        <taxon>Pseudonocardiales</taxon>
        <taxon>Pseudonocardiaceae</taxon>
        <taxon>Actinokineospora</taxon>
    </lineage>
</organism>
<dbReference type="AlphaFoldDB" id="A0A2S6H0V8"/>
<dbReference type="Proteomes" id="UP000239203">
    <property type="component" value="Unassembled WGS sequence"/>
</dbReference>
<accession>A0A2S6H0V8</accession>
<dbReference type="OrthoDB" id="3636019at2"/>
<dbReference type="EMBL" id="PTIX01000001">
    <property type="protein sequence ID" value="PPK71056.1"/>
    <property type="molecule type" value="Genomic_DNA"/>
</dbReference>
<sequence length="88" mass="9685">MTMRRETRAVIVAVESPVGTVSTAVDELSAHLPTRDRPMICPLCSTEKWPCARFRAAADLAVSGDVRLEDLIPPDLRPRLWPSVRSGS</sequence>
<reference evidence="1 2" key="1">
    <citation type="submission" date="2018-02" db="EMBL/GenBank/DDBJ databases">
        <title>Genomic Encyclopedia of Archaeal and Bacterial Type Strains, Phase II (KMG-II): from individual species to whole genera.</title>
        <authorList>
            <person name="Goeker M."/>
        </authorList>
    </citation>
    <scope>NUCLEOTIDE SEQUENCE [LARGE SCALE GENOMIC DNA]</scope>
    <source>
        <strain evidence="1 2">YU 961-1</strain>
    </source>
</reference>
<protein>
    <submittedName>
        <fullName evidence="1">Uncharacterized protein</fullName>
    </submittedName>
</protein>
<proteinExistence type="predicted"/>
<keyword evidence="2" id="KW-1185">Reference proteome</keyword>
<gene>
    <name evidence="1" type="ORF">CLV40_101242</name>
</gene>
<dbReference type="RefSeq" id="WP_146107876.1">
    <property type="nucleotide sequence ID" value="NZ_CP154825.1"/>
</dbReference>
<comment type="caution">
    <text evidence="1">The sequence shown here is derived from an EMBL/GenBank/DDBJ whole genome shotgun (WGS) entry which is preliminary data.</text>
</comment>
<evidence type="ECO:0000313" key="1">
    <source>
        <dbReference type="EMBL" id="PPK71056.1"/>
    </source>
</evidence>